<organism evidence="1 2">
    <name type="scientific">Corynebacterium glaucum</name>
    <dbReference type="NCBI Taxonomy" id="187491"/>
    <lineage>
        <taxon>Bacteria</taxon>
        <taxon>Bacillati</taxon>
        <taxon>Actinomycetota</taxon>
        <taxon>Actinomycetes</taxon>
        <taxon>Mycobacteriales</taxon>
        <taxon>Corynebacteriaceae</taxon>
        <taxon>Corynebacterium</taxon>
    </lineage>
</organism>
<dbReference type="AlphaFoldDB" id="A0A1Q2HY59"/>
<accession>A0A1Q2HY59</accession>
<dbReference type="InterPro" id="IPR046237">
    <property type="entry name" value="DUF6270"/>
</dbReference>
<gene>
    <name evidence="1" type="ORF">CGLAU_09150</name>
</gene>
<evidence type="ECO:0000313" key="1">
    <source>
        <dbReference type="EMBL" id="AQQ15782.1"/>
    </source>
</evidence>
<protein>
    <submittedName>
        <fullName evidence="1">Uncharacterized protein</fullName>
    </submittedName>
</protein>
<name>A0A1Q2HY59_9CORY</name>
<dbReference type="OrthoDB" id="8421922at2"/>
<dbReference type="Pfam" id="PF19786">
    <property type="entry name" value="DUF6270"/>
    <property type="match status" value="1"/>
</dbReference>
<dbReference type="EMBL" id="CP019688">
    <property type="protein sequence ID" value="AQQ15782.1"/>
    <property type="molecule type" value="Genomic_DNA"/>
</dbReference>
<reference evidence="1 2" key="1">
    <citation type="submission" date="2016-12" db="EMBL/GenBank/DDBJ databases">
        <authorList>
            <person name="Song W.-J."/>
            <person name="Kurnit D.M."/>
        </authorList>
    </citation>
    <scope>NUCLEOTIDE SEQUENCE [LARGE SCALE GENOMIC DNA]</scope>
    <source>
        <strain evidence="1 2">DSM 30827</strain>
    </source>
</reference>
<keyword evidence="2" id="KW-1185">Reference proteome</keyword>
<dbReference type="KEGG" id="cgv:CGLAU_09150"/>
<proteinExistence type="predicted"/>
<sequence length="247" mass="27675">MTLNPPGLYALDSAVNFVVTPDEQGTFSISGSYMAAPGEKIVLGIGKDQLQDPPEGFIESSAGFFFIYLVGAGEVRRFEKTFRASNARHIRMFLRRWYSDSVMFFNVDSIKWDNFIFVMGSCVSRDSFEFSGRPLAGYRARFSFSSLHSSPVQFDRRALEKNPSEFQRRMVEGDLAKTNVELASKAPGNYVLVDLIDERLPLQIDGHVSALRNVAHWCSLKSSPVWSLVIVPDVIAAWGLLRGFPCL</sequence>
<evidence type="ECO:0000313" key="2">
    <source>
        <dbReference type="Proteomes" id="UP000217209"/>
    </source>
</evidence>
<dbReference type="RefSeq" id="WP_157731318.1">
    <property type="nucleotide sequence ID" value="NZ_CP019688.1"/>
</dbReference>
<dbReference type="Proteomes" id="UP000217209">
    <property type="component" value="Chromosome"/>
</dbReference>